<dbReference type="GO" id="GO:0005506">
    <property type="term" value="F:iron ion binding"/>
    <property type="evidence" value="ECO:0007669"/>
    <property type="project" value="InterPro"/>
</dbReference>
<evidence type="ECO:0000256" key="6">
    <source>
        <dbReference type="ARBA" id="ARBA00022989"/>
    </source>
</evidence>
<keyword evidence="4" id="KW-0812">Transmembrane</keyword>
<protein>
    <submittedName>
        <fullName evidence="12">CYP72A56</fullName>
    </submittedName>
</protein>
<dbReference type="InterPro" id="IPR036396">
    <property type="entry name" value="Cyt_P450_sf"/>
</dbReference>
<dbReference type="InterPro" id="IPR002401">
    <property type="entry name" value="Cyt_P450_E_grp-I"/>
</dbReference>
<dbReference type="GO" id="GO:0004497">
    <property type="term" value="F:monooxygenase activity"/>
    <property type="evidence" value="ECO:0000318"/>
    <property type="project" value="GO_Central"/>
</dbReference>
<keyword evidence="5" id="KW-0479">Metal-binding</keyword>
<evidence type="ECO:0000313" key="12">
    <source>
        <dbReference type="EnsemblPlants" id="PGSC0003DMT400044652"/>
    </source>
</evidence>
<keyword evidence="8" id="KW-0408">Iron</keyword>
<dbReference type="PRINTS" id="PR00463">
    <property type="entry name" value="EP450I"/>
</dbReference>
<dbReference type="InterPro" id="IPR050665">
    <property type="entry name" value="Cytochrome_P450_Monooxygen"/>
</dbReference>
<reference evidence="12" key="2">
    <citation type="submission" date="2015-06" db="UniProtKB">
        <authorList>
            <consortium name="EnsemblPlants"/>
        </authorList>
    </citation>
    <scope>IDENTIFICATION</scope>
    <source>
        <strain evidence="12">DM1-3 516 R44</strain>
    </source>
</reference>
<dbReference type="PaxDb" id="4113-PGSC0003DMT400044652"/>
<keyword evidence="10" id="KW-0472">Membrane</keyword>
<evidence type="ECO:0000256" key="1">
    <source>
        <dbReference type="ARBA" id="ARBA00004370"/>
    </source>
</evidence>
<dbReference type="AlphaFoldDB" id="M1BGG8"/>
<evidence type="ECO:0000256" key="9">
    <source>
        <dbReference type="ARBA" id="ARBA00023033"/>
    </source>
</evidence>
<dbReference type="GO" id="GO:0016705">
    <property type="term" value="F:oxidoreductase activity, acting on paired donors, with incorporation or reduction of molecular oxygen"/>
    <property type="evidence" value="ECO:0007669"/>
    <property type="project" value="InterPro"/>
</dbReference>
<dbReference type="Proteomes" id="UP000011115">
    <property type="component" value="Unassembled WGS sequence"/>
</dbReference>
<dbReference type="InParanoid" id="M1BGG8"/>
<dbReference type="PANTHER" id="PTHR24282">
    <property type="entry name" value="CYTOCHROME P450 FAMILY MEMBER"/>
    <property type="match status" value="1"/>
</dbReference>
<keyword evidence="9" id="KW-0503">Monooxygenase</keyword>
<feature type="region of interest" description="Disordered" evidence="11">
    <location>
        <begin position="307"/>
        <end position="329"/>
    </location>
</feature>
<dbReference type="PANTHER" id="PTHR24282:SF245">
    <property type="entry name" value="CYTOCHROME P450"/>
    <property type="match status" value="1"/>
</dbReference>
<proteinExistence type="inferred from homology"/>
<keyword evidence="3" id="KW-0349">Heme</keyword>
<dbReference type="eggNOG" id="KOG0157">
    <property type="taxonomic scope" value="Eukaryota"/>
</dbReference>
<comment type="subcellular location">
    <subcellularLocation>
        <location evidence="1">Membrane</location>
    </subcellularLocation>
</comment>
<dbReference type="SUPFAM" id="SSF48264">
    <property type="entry name" value="Cytochrome P450"/>
    <property type="match status" value="1"/>
</dbReference>
<keyword evidence="6" id="KW-1133">Transmembrane helix</keyword>
<evidence type="ECO:0000256" key="10">
    <source>
        <dbReference type="ARBA" id="ARBA00023136"/>
    </source>
</evidence>
<dbReference type="Pfam" id="PF00067">
    <property type="entry name" value="p450"/>
    <property type="match status" value="1"/>
</dbReference>
<evidence type="ECO:0000256" key="3">
    <source>
        <dbReference type="ARBA" id="ARBA00022617"/>
    </source>
</evidence>
<organism evidence="12 13">
    <name type="scientific">Solanum tuberosum</name>
    <name type="common">Potato</name>
    <dbReference type="NCBI Taxonomy" id="4113"/>
    <lineage>
        <taxon>Eukaryota</taxon>
        <taxon>Viridiplantae</taxon>
        <taxon>Streptophyta</taxon>
        <taxon>Embryophyta</taxon>
        <taxon>Tracheophyta</taxon>
        <taxon>Spermatophyta</taxon>
        <taxon>Magnoliopsida</taxon>
        <taxon>eudicotyledons</taxon>
        <taxon>Gunneridae</taxon>
        <taxon>Pentapetalae</taxon>
        <taxon>asterids</taxon>
        <taxon>lamiids</taxon>
        <taxon>Solanales</taxon>
        <taxon>Solanaceae</taxon>
        <taxon>Solanoideae</taxon>
        <taxon>Solaneae</taxon>
        <taxon>Solanum</taxon>
    </lineage>
</organism>
<dbReference type="OMA" id="LLRFRIM"/>
<comment type="similarity">
    <text evidence="2">Belongs to the cytochrome P450 family.</text>
</comment>
<dbReference type="InterPro" id="IPR001128">
    <property type="entry name" value="Cyt_P450"/>
</dbReference>
<name>M1BGG8_SOLTU</name>
<evidence type="ECO:0000313" key="13">
    <source>
        <dbReference type="Proteomes" id="UP000011115"/>
    </source>
</evidence>
<dbReference type="GO" id="GO:0020037">
    <property type="term" value="F:heme binding"/>
    <property type="evidence" value="ECO:0007669"/>
    <property type="project" value="InterPro"/>
</dbReference>
<dbReference type="GO" id="GO:0016020">
    <property type="term" value="C:membrane"/>
    <property type="evidence" value="ECO:0007669"/>
    <property type="project" value="UniProtKB-SubCell"/>
</dbReference>
<sequence length="365" mass="41814">MESSRIPKMERPISSSVDHRTRTCKGILTKNYVYQKQIHPNPFSKILALGLSKLEEDKWAKHRKIISPAFQVEKLKHMLPAFYQSCSETISKWEEIIPKETSFELDVWPDFQLMTSEVISRTAFGSSYEEGRIVFELQREQAEHVTDISRTVYIPGTRFLPTKRNKRMLEIKKQVQTTIKLIIDKRLRAMEAGETSKNDLLGILLESNMKEIEQHGSKDFGLTTTEVIEECKLFYFAGQETTSVLLVWTMILLCLHPEWQVRAREEVLQVIGNEKPNFEGLTRLKIDGLKLKKRGRKVEFMGKGIGASRLSSHPKRGSEAQPLGRRATQSANRPSLKFLAWCFAPLRAPIAPSFPILSIPSHAFS</sequence>
<evidence type="ECO:0000256" key="4">
    <source>
        <dbReference type="ARBA" id="ARBA00022692"/>
    </source>
</evidence>
<dbReference type="EnsemblPlants" id="PGSC0003DMT400044652">
    <property type="protein sequence ID" value="PGSC0003DMT400044652"/>
    <property type="gene ID" value="PGSC0003DMG400017322"/>
</dbReference>
<dbReference type="HOGENOM" id="CLU_759534_0_0_1"/>
<evidence type="ECO:0000256" key="11">
    <source>
        <dbReference type="SAM" id="MobiDB-lite"/>
    </source>
</evidence>
<accession>M1BGG8</accession>
<dbReference type="Gene3D" id="1.10.630.10">
    <property type="entry name" value="Cytochrome P450"/>
    <property type="match status" value="1"/>
</dbReference>
<evidence type="ECO:0000256" key="8">
    <source>
        <dbReference type="ARBA" id="ARBA00023004"/>
    </source>
</evidence>
<reference evidence="13" key="1">
    <citation type="journal article" date="2011" name="Nature">
        <title>Genome sequence and analysis of the tuber crop potato.</title>
        <authorList>
            <consortium name="The Potato Genome Sequencing Consortium"/>
        </authorList>
    </citation>
    <scope>NUCLEOTIDE SEQUENCE [LARGE SCALE GENOMIC DNA]</scope>
    <source>
        <strain evidence="13">cv. DM1-3 516 R44</strain>
    </source>
</reference>
<evidence type="ECO:0000256" key="5">
    <source>
        <dbReference type="ARBA" id="ARBA00022723"/>
    </source>
</evidence>
<dbReference type="Gramene" id="PGSC0003DMT400044652">
    <property type="protein sequence ID" value="PGSC0003DMT400044652"/>
    <property type="gene ID" value="PGSC0003DMG400017322"/>
</dbReference>
<keyword evidence="13" id="KW-1185">Reference proteome</keyword>
<evidence type="ECO:0000256" key="2">
    <source>
        <dbReference type="ARBA" id="ARBA00010617"/>
    </source>
</evidence>
<keyword evidence="7" id="KW-0560">Oxidoreductase</keyword>
<evidence type="ECO:0000256" key="7">
    <source>
        <dbReference type="ARBA" id="ARBA00023002"/>
    </source>
</evidence>